<organism evidence="2 3">
    <name type="scientific">Hymenobacter jeollabukensis</name>
    <dbReference type="NCBI Taxonomy" id="2025313"/>
    <lineage>
        <taxon>Bacteria</taxon>
        <taxon>Pseudomonadati</taxon>
        <taxon>Bacteroidota</taxon>
        <taxon>Cytophagia</taxon>
        <taxon>Cytophagales</taxon>
        <taxon>Hymenobacteraceae</taxon>
        <taxon>Hymenobacter</taxon>
    </lineage>
</organism>
<protein>
    <recommendedName>
        <fullName evidence="4">Lipoprotein</fullName>
    </recommendedName>
</protein>
<keyword evidence="3" id="KW-1185">Reference proteome</keyword>
<comment type="caution">
    <text evidence="2">The sequence shown here is derived from an EMBL/GenBank/DDBJ whole genome shotgun (WGS) entry which is preliminary data.</text>
</comment>
<reference evidence="2 3" key="1">
    <citation type="submission" date="2019-05" db="EMBL/GenBank/DDBJ databases">
        <title>Hymenobacter edaphi sp. nov., isolated from abandoned arsenic-contaminated farmland soil.</title>
        <authorList>
            <person name="Nie L."/>
        </authorList>
    </citation>
    <scope>NUCLEOTIDE SEQUENCE [LARGE SCALE GENOMIC DNA]</scope>
    <source>
        <strain evidence="2 3">1-3-3-8</strain>
    </source>
</reference>
<dbReference type="AlphaFoldDB" id="A0A5R8WL92"/>
<feature type="signal peptide" evidence="1">
    <location>
        <begin position="1"/>
        <end position="22"/>
    </location>
</feature>
<dbReference type="OrthoDB" id="86940at2"/>
<name>A0A5R8WL92_9BACT</name>
<dbReference type="EMBL" id="VAJM01000013">
    <property type="protein sequence ID" value="TLM89445.1"/>
    <property type="molecule type" value="Genomic_DNA"/>
</dbReference>
<dbReference type="Proteomes" id="UP000305517">
    <property type="component" value="Unassembled WGS sequence"/>
</dbReference>
<accession>A0A5R8WL92</accession>
<evidence type="ECO:0000256" key="1">
    <source>
        <dbReference type="SAM" id="SignalP"/>
    </source>
</evidence>
<keyword evidence="1" id="KW-0732">Signal</keyword>
<evidence type="ECO:0008006" key="4">
    <source>
        <dbReference type="Google" id="ProtNLM"/>
    </source>
</evidence>
<evidence type="ECO:0000313" key="2">
    <source>
        <dbReference type="EMBL" id="TLM89445.1"/>
    </source>
</evidence>
<dbReference type="RefSeq" id="WP_138080445.1">
    <property type="nucleotide sequence ID" value="NZ_VAJM01000013.1"/>
</dbReference>
<sequence>MNPRPLLVALPLLAACTGPAEKAAPPAAPVAVVAPDTVAPPVLSAVELARQRVHEKQEAEVRARQDTTNQLNAVIQVRYPQFRVLDFVSGDINADGRRDIVVVVETRCIPLPGFDTTTYRRRMALLLLRDGAARLRIGAVNEHGLVNNVRCYHDTYEGYEYVNIQARTFTFHGSQPHTGYEAVFRYDKKRRDWFLYRRIRTDYVIDAYHEQRETPRNFGRVRFADYDGGLMEF</sequence>
<feature type="chain" id="PRO_5024427918" description="Lipoprotein" evidence="1">
    <location>
        <begin position="23"/>
        <end position="233"/>
    </location>
</feature>
<proteinExistence type="predicted"/>
<evidence type="ECO:0000313" key="3">
    <source>
        <dbReference type="Proteomes" id="UP000305517"/>
    </source>
</evidence>
<gene>
    <name evidence="2" type="ORF">FDY95_20445</name>
</gene>
<dbReference type="PROSITE" id="PS51257">
    <property type="entry name" value="PROKAR_LIPOPROTEIN"/>
    <property type="match status" value="1"/>
</dbReference>